<accession>A0A7X1NXF6</accession>
<dbReference type="Gene3D" id="2.40.100.10">
    <property type="entry name" value="Cyclophilin-like"/>
    <property type="match status" value="1"/>
</dbReference>
<evidence type="ECO:0000313" key="6">
    <source>
        <dbReference type="Proteomes" id="UP000484842"/>
    </source>
</evidence>
<evidence type="ECO:0000256" key="2">
    <source>
        <dbReference type="ARBA" id="ARBA00023235"/>
    </source>
</evidence>
<dbReference type="EC" id="5.2.1.8" evidence="3"/>
<dbReference type="CDD" id="cd00317">
    <property type="entry name" value="cyclophilin"/>
    <property type="match status" value="1"/>
</dbReference>
<dbReference type="GO" id="GO:0003755">
    <property type="term" value="F:peptidyl-prolyl cis-trans isomerase activity"/>
    <property type="evidence" value="ECO:0007669"/>
    <property type="project" value="UniProtKB-UniRule"/>
</dbReference>
<dbReference type="PANTHER" id="PTHR45625:SF4">
    <property type="entry name" value="PEPTIDYLPROLYL ISOMERASE DOMAIN AND WD REPEAT-CONTAINING PROTEIN 1"/>
    <property type="match status" value="1"/>
</dbReference>
<comment type="caution">
    <text evidence="5">The sequence shown here is derived from an EMBL/GenBank/DDBJ whole genome shotgun (WGS) entry which is preliminary data.</text>
</comment>
<evidence type="ECO:0000256" key="3">
    <source>
        <dbReference type="RuleBase" id="RU363019"/>
    </source>
</evidence>
<dbReference type="PROSITE" id="PS50072">
    <property type="entry name" value="CSA_PPIASE_2"/>
    <property type="match status" value="1"/>
</dbReference>
<comment type="catalytic activity">
    <reaction evidence="3">
        <text>[protein]-peptidylproline (omega=180) = [protein]-peptidylproline (omega=0)</text>
        <dbReference type="Rhea" id="RHEA:16237"/>
        <dbReference type="Rhea" id="RHEA-COMP:10747"/>
        <dbReference type="Rhea" id="RHEA-COMP:10748"/>
        <dbReference type="ChEBI" id="CHEBI:83833"/>
        <dbReference type="ChEBI" id="CHEBI:83834"/>
        <dbReference type="EC" id="5.2.1.8"/>
    </reaction>
</comment>
<dbReference type="PRINTS" id="PR00153">
    <property type="entry name" value="CSAPPISMRASE"/>
</dbReference>
<dbReference type="InterPro" id="IPR029000">
    <property type="entry name" value="Cyclophilin-like_dom_sf"/>
</dbReference>
<dbReference type="Proteomes" id="UP000484842">
    <property type="component" value="Unassembled WGS sequence"/>
</dbReference>
<dbReference type="InterPro" id="IPR044666">
    <property type="entry name" value="Cyclophilin_A-like"/>
</dbReference>
<proteinExistence type="inferred from homology"/>
<name>A0A7X1NXF6_9DEIO</name>
<dbReference type="Pfam" id="PF00160">
    <property type="entry name" value="Pro_isomerase"/>
    <property type="match status" value="1"/>
</dbReference>
<comment type="similarity">
    <text evidence="3">Belongs to the cyclophilin-type PPIase family.</text>
</comment>
<reference evidence="5 6" key="1">
    <citation type="submission" date="2019-10" db="EMBL/GenBank/DDBJ databases">
        <title>Deinococcus sp. isolated from soil.</title>
        <authorList>
            <person name="Li Y."/>
            <person name="Wang J."/>
        </authorList>
    </citation>
    <scope>NUCLEOTIDE SEQUENCE [LARGE SCALE GENOMIC DNA]</scope>
    <source>
        <strain evidence="5 6">SDU3-2</strain>
    </source>
</reference>
<keyword evidence="1 3" id="KW-0697">Rotamase</keyword>
<evidence type="ECO:0000259" key="4">
    <source>
        <dbReference type="PROSITE" id="PS50072"/>
    </source>
</evidence>
<dbReference type="EMBL" id="WBSL01000004">
    <property type="protein sequence ID" value="MPY67161.1"/>
    <property type="molecule type" value="Genomic_DNA"/>
</dbReference>
<dbReference type="InterPro" id="IPR002130">
    <property type="entry name" value="Cyclophilin-type_PPIase_dom"/>
</dbReference>
<organism evidence="5 6">
    <name type="scientific">Deinococcus terrestris</name>
    <dbReference type="NCBI Taxonomy" id="2651870"/>
    <lineage>
        <taxon>Bacteria</taxon>
        <taxon>Thermotogati</taxon>
        <taxon>Deinococcota</taxon>
        <taxon>Deinococci</taxon>
        <taxon>Deinococcales</taxon>
        <taxon>Deinococcaceae</taxon>
        <taxon>Deinococcus</taxon>
    </lineage>
</organism>
<sequence>MLPMSDYTADGFQATPYLSDERQTSFSQMPELGDGIEPGKAYRAVLETSKGRIVIDLYSDDAPMTVNSFAYLIRHHYYDGIKFHRVIDGFMAQGGDPTGTGTGGPGYTFDDEINGQRHDAKGVLSMANAGTRMGQGTNGSQFFITFGPTPHLDGRHTVFGRVVEGLDVLDRLTRIQPGMPGTPDVIERAYLVEKNAEG</sequence>
<feature type="domain" description="PPIase cyclophilin-type" evidence="4">
    <location>
        <begin position="51"/>
        <end position="183"/>
    </location>
</feature>
<dbReference type="SUPFAM" id="SSF50891">
    <property type="entry name" value="Cyclophilin-like"/>
    <property type="match status" value="1"/>
</dbReference>
<evidence type="ECO:0000313" key="5">
    <source>
        <dbReference type="EMBL" id="MPY67161.1"/>
    </source>
</evidence>
<dbReference type="AlphaFoldDB" id="A0A7X1NXF6"/>
<protein>
    <recommendedName>
        <fullName evidence="3">Peptidyl-prolyl cis-trans isomerase</fullName>
        <shortName evidence="3">PPIase</shortName>
        <ecNumber evidence="3">5.2.1.8</ecNumber>
    </recommendedName>
</protein>
<dbReference type="PANTHER" id="PTHR45625">
    <property type="entry name" value="PEPTIDYL-PROLYL CIS-TRANS ISOMERASE-RELATED"/>
    <property type="match status" value="1"/>
</dbReference>
<keyword evidence="2 3" id="KW-0413">Isomerase</keyword>
<evidence type="ECO:0000256" key="1">
    <source>
        <dbReference type="ARBA" id="ARBA00023110"/>
    </source>
</evidence>
<keyword evidence="6" id="KW-1185">Reference proteome</keyword>
<gene>
    <name evidence="5" type="ORF">F8S09_10720</name>
</gene>
<comment type="function">
    <text evidence="3">PPIases accelerate the folding of proteins. It catalyzes the cis-trans isomerization of proline imidic peptide bonds in oligopeptides.</text>
</comment>